<evidence type="ECO:0000313" key="1">
    <source>
        <dbReference type="EMBL" id="CAG8766809.1"/>
    </source>
</evidence>
<feature type="non-terminal residue" evidence="1">
    <location>
        <position position="1"/>
    </location>
</feature>
<comment type="caution">
    <text evidence="1">The sequence shown here is derived from an EMBL/GenBank/DDBJ whole genome shotgun (WGS) entry which is preliminary data.</text>
</comment>
<feature type="non-terminal residue" evidence="1">
    <location>
        <position position="558"/>
    </location>
</feature>
<organism evidence="1 2">
    <name type="scientific">Racocetra persica</name>
    <dbReference type="NCBI Taxonomy" id="160502"/>
    <lineage>
        <taxon>Eukaryota</taxon>
        <taxon>Fungi</taxon>
        <taxon>Fungi incertae sedis</taxon>
        <taxon>Mucoromycota</taxon>
        <taxon>Glomeromycotina</taxon>
        <taxon>Glomeromycetes</taxon>
        <taxon>Diversisporales</taxon>
        <taxon>Gigasporaceae</taxon>
        <taxon>Racocetra</taxon>
    </lineage>
</organism>
<keyword evidence="2" id="KW-1185">Reference proteome</keyword>
<protein>
    <submittedName>
        <fullName evidence="1">5356_t:CDS:1</fullName>
    </submittedName>
</protein>
<dbReference type="Proteomes" id="UP000789920">
    <property type="component" value="Unassembled WGS sequence"/>
</dbReference>
<gene>
    <name evidence="1" type="ORF">RPERSI_LOCUS15902</name>
</gene>
<dbReference type="EMBL" id="CAJVQC010038691">
    <property type="protein sequence ID" value="CAG8766809.1"/>
    <property type="molecule type" value="Genomic_DNA"/>
</dbReference>
<sequence>MIITLPINHKTAKLYAKTQDKLMSARDRRVGLMNEVLQGIRMIKFFAWEKNWENRILESRKIELKQFRNNFIYMAIFDLLWSASPILITILSFFFYTKIQGNELTAAIAFTSIVVFNELQFALNVLPEVFTEALQTMVSIRRIENFLNEDEIDIPPENNYPLITSISFEKATVSWNKIMENSEEFAMRELDLNFPVGELSIICGPTGSGKTLLLMSLLGETNVHSGKINSPHCLTVPTDKNINENNWILPNCIAYVAQQAWLQNASIRDNILFGLPYNENRYNQVIKICALEKDFQIFEDGDMTEIGEKGITLSGGQKMRVALASAVDAHTAWQLMNECLLGPIMKGRTRILVTHHIKLSVTGAAYLVVVNNGKIVTSGSISELRNSGTLASILDENDNQSEFENSVELAAENAAKVSNISEQSSTPGHNADSSTASDATLVENVENVENVDQADDSQPIKKVSKPKVLVEEEARPTGMVKFKIYKSYLRANGNILYWLFFVGVFIATRAMQIMENWWLQVWSNAKNNETTSSLFNFVRQDNLVMIDGIFDDIYKPHS</sequence>
<reference evidence="1" key="1">
    <citation type="submission" date="2021-06" db="EMBL/GenBank/DDBJ databases">
        <authorList>
            <person name="Kallberg Y."/>
            <person name="Tangrot J."/>
            <person name="Rosling A."/>
        </authorList>
    </citation>
    <scope>NUCLEOTIDE SEQUENCE</scope>
    <source>
        <strain evidence="1">MA461A</strain>
    </source>
</reference>
<evidence type="ECO:0000313" key="2">
    <source>
        <dbReference type="Proteomes" id="UP000789920"/>
    </source>
</evidence>
<accession>A0ACA9QW60</accession>
<name>A0ACA9QW60_9GLOM</name>
<proteinExistence type="predicted"/>